<dbReference type="GO" id="GO:0004198">
    <property type="term" value="F:calcium-dependent cysteine-type endopeptidase activity"/>
    <property type="evidence" value="ECO:0007669"/>
    <property type="project" value="InterPro"/>
</dbReference>
<keyword evidence="5" id="KW-1185">Reference proteome</keyword>
<feature type="transmembrane region" description="Helical" evidence="2">
    <location>
        <begin position="46"/>
        <end position="66"/>
    </location>
</feature>
<dbReference type="InterPro" id="IPR038765">
    <property type="entry name" value="Papain-like_cys_pep_sf"/>
</dbReference>
<feature type="active site" evidence="1">
    <location>
        <position position="419"/>
    </location>
</feature>
<accession>A0A6G1HKQ6</accession>
<proteinExistence type="predicted"/>
<dbReference type="GO" id="GO:0006508">
    <property type="term" value="P:proteolysis"/>
    <property type="evidence" value="ECO:0007669"/>
    <property type="project" value="UniProtKB-KW"/>
</dbReference>
<keyword evidence="1" id="KW-0378">Hydrolase</keyword>
<dbReference type="InterPro" id="IPR001300">
    <property type="entry name" value="Peptidase_C2_calpain_cat"/>
</dbReference>
<feature type="active site" evidence="1">
    <location>
        <position position="190"/>
    </location>
</feature>
<keyword evidence="2" id="KW-1133">Transmembrane helix</keyword>
<keyword evidence="2" id="KW-0472">Membrane</keyword>
<dbReference type="OrthoDB" id="3943625at2759"/>
<gene>
    <name evidence="4" type="ORF">EJ06DRAFT_559760</name>
</gene>
<evidence type="ECO:0000256" key="1">
    <source>
        <dbReference type="PROSITE-ProRule" id="PRU00239"/>
    </source>
</evidence>
<dbReference type="PROSITE" id="PS50203">
    <property type="entry name" value="CALPAIN_CAT"/>
    <property type="match status" value="1"/>
</dbReference>
<feature type="active site" evidence="1">
    <location>
        <position position="447"/>
    </location>
</feature>
<evidence type="ECO:0000313" key="5">
    <source>
        <dbReference type="Proteomes" id="UP000799640"/>
    </source>
</evidence>
<dbReference type="SUPFAM" id="SSF54001">
    <property type="entry name" value="Cysteine proteinases"/>
    <property type="match status" value="1"/>
</dbReference>
<keyword evidence="1" id="KW-0788">Thiol protease</keyword>
<feature type="domain" description="Calpain catalytic" evidence="3">
    <location>
        <begin position="179"/>
        <end position="450"/>
    </location>
</feature>
<evidence type="ECO:0000259" key="3">
    <source>
        <dbReference type="PROSITE" id="PS50203"/>
    </source>
</evidence>
<keyword evidence="1" id="KW-0645">Protease</keyword>
<reference evidence="4" key="1">
    <citation type="journal article" date="2020" name="Stud. Mycol.">
        <title>101 Dothideomycetes genomes: a test case for predicting lifestyles and emergence of pathogens.</title>
        <authorList>
            <person name="Haridas S."/>
            <person name="Albert R."/>
            <person name="Binder M."/>
            <person name="Bloem J."/>
            <person name="Labutti K."/>
            <person name="Salamov A."/>
            <person name="Andreopoulos B."/>
            <person name="Baker S."/>
            <person name="Barry K."/>
            <person name="Bills G."/>
            <person name="Bluhm B."/>
            <person name="Cannon C."/>
            <person name="Castanera R."/>
            <person name="Culley D."/>
            <person name="Daum C."/>
            <person name="Ezra D."/>
            <person name="Gonzalez J."/>
            <person name="Henrissat B."/>
            <person name="Kuo A."/>
            <person name="Liang C."/>
            <person name="Lipzen A."/>
            <person name="Lutzoni F."/>
            <person name="Magnuson J."/>
            <person name="Mondo S."/>
            <person name="Nolan M."/>
            <person name="Ohm R."/>
            <person name="Pangilinan J."/>
            <person name="Park H.-J."/>
            <person name="Ramirez L."/>
            <person name="Alfaro M."/>
            <person name="Sun H."/>
            <person name="Tritt A."/>
            <person name="Yoshinaga Y."/>
            <person name="Zwiers L.-H."/>
            <person name="Turgeon B."/>
            <person name="Goodwin S."/>
            <person name="Spatafora J."/>
            <person name="Crous P."/>
            <person name="Grigoriev I."/>
        </authorList>
    </citation>
    <scope>NUCLEOTIDE SEQUENCE</scope>
    <source>
        <strain evidence="4">CBS 262.69</strain>
    </source>
</reference>
<protein>
    <recommendedName>
        <fullName evidence="3">Calpain catalytic domain-containing protein</fullName>
    </recommendedName>
</protein>
<name>A0A6G1HKQ6_9PEZI</name>
<sequence>MASSTEYFPMTKQGVVVEEDKVGLLPAGGQGYIRFMPKPWPLWKKALATLGTLLLALLLFAGGMLLQWRATPLPSRRAASEAKNSTELLLASLAPPSKFIQPGLRGTNANSEFINNSPGFNLVRPNAAQFEAGRLNPQATIFLPGGTPPGCVYEFQPQLGFDGSAPKGVLLNPGVPLRRDDILQVNVGDCGLGAAVLAIIAAGMGEQLERRLVRPAGAAFLQATFDVPGLSSAALPGRTVRTTTPVTLRIDDALPVARAGTGCSASHLGFVGSTGPPPVLFMPLLEKAVAKFLDLHPEFRVADGFGYAGLEGIRPAKAIAALTGFESREVSRKKPEFDDDITLALFNCIQLAMPCVVATTNALTLAGLGNGVPQTAPGTTGVIVSGDAGVLATTSNPAYYFVIDPVAPVAKARAWVGNHAYAIDHEKTPRIDGEEVTLENAVVTLRNPWGFNPVATNVEVIEPDGTFEISFKALAISVDSVGFGSPFID</sequence>
<organism evidence="4 5">
    <name type="scientific">Trichodelitschia bisporula</name>
    <dbReference type="NCBI Taxonomy" id="703511"/>
    <lineage>
        <taxon>Eukaryota</taxon>
        <taxon>Fungi</taxon>
        <taxon>Dikarya</taxon>
        <taxon>Ascomycota</taxon>
        <taxon>Pezizomycotina</taxon>
        <taxon>Dothideomycetes</taxon>
        <taxon>Dothideomycetes incertae sedis</taxon>
        <taxon>Phaeotrichales</taxon>
        <taxon>Phaeotrichaceae</taxon>
        <taxon>Trichodelitschia</taxon>
    </lineage>
</organism>
<evidence type="ECO:0000256" key="2">
    <source>
        <dbReference type="SAM" id="Phobius"/>
    </source>
</evidence>
<dbReference type="AlphaFoldDB" id="A0A6G1HKQ6"/>
<keyword evidence="2" id="KW-0812">Transmembrane</keyword>
<dbReference type="Proteomes" id="UP000799640">
    <property type="component" value="Unassembled WGS sequence"/>
</dbReference>
<dbReference type="EMBL" id="ML996706">
    <property type="protein sequence ID" value="KAF2396643.1"/>
    <property type="molecule type" value="Genomic_DNA"/>
</dbReference>
<evidence type="ECO:0000313" key="4">
    <source>
        <dbReference type="EMBL" id="KAF2396643.1"/>
    </source>
</evidence>